<evidence type="ECO:0000313" key="9">
    <source>
        <dbReference type="EMBL" id="RZD17690.1"/>
    </source>
</evidence>
<evidence type="ECO:0000256" key="4">
    <source>
        <dbReference type="ARBA" id="ARBA00023134"/>
    </source>
</evidence>
<dbReference type="GO" id="GO:0003924">
    <property type="term" value="F:GTPase activity"/>
    <property type="evidence" value="ECO:0007669"/>
    <property type="project" value="InterPro"/>
</dbReference>
<evidence type="ECO:0000256" key="1">
    <source>
        <dbReference type="ARBA" id="ARBA00004370"/>
    </source>
</evidence>
<evidence type="ECO:0000256" key="7">
    <source>
        <dbReference type="SAM" id="Phobius"/>
    </source>
</evidence>
<keyword evidence="5 7" id="KW-0472">Membrane</keyword>
<keyword evidence="3" id="KW-0378">Hydrolase</keyword>
<keyword evidence="7" id="KW-1133">Transmembrane helix</keyword>
<evidence type="ECO:0000259" key="8">
    <source>
        <dbReference type="Pfam" id="PF00350"/>
    </source>
</evidence>
<dbReference type="Gene3D" id="3.40.50.300">
    <property type="entry name" value="P-loop containing nucleotide triphosphate hydrolases"/>
    <property type="match status" value="1"/>
</dbReference>
<evidence type="ECO:0000256" key="2">
    <source>
        <dbReference type="ARBA" id="ARBA00022741"/>
    </source>
</evidence>
<accession>A0A519BK97</accession>
<dbReference type="Proteomes" id="UP000319296">
    <property type="component" value="Unassembled WGS sequence"/>
</dbReference>
<dbReference type="Pfam" id="PF00350">
    <property type="entry name" value="Dynamin_N"/>
    <property type="match status" value="2"/>
</dbReference>
<keyword evidence="6" id="KW-0175">Coiled coil</keyword>
<comment type="subcellular location">
    <subcellularLocation>
        <location evidence="1">Membrane</location>
    </subcellularLocation>
</comment>
<dbReference type="InterPro" id="IPR027094">
    <property type="entry name" value="Mitofusin_fam"/>
</dbReference>
<reference evidence="9 10" key="1">
    <citation type="journal article" date="2019" name="ISME J.">
        <title>Insights into ecological role of a new deltaproteobacterial order Candidatus Acidulodesulfobacterales by metagenomics and metatranscriptomics.</title>
        <authorList>
            <person name="Tan S."/>
            <person name="Liu J."/>
            <person name="Fang Y."/>
            <person name="Hedlund B.P."/>
            <person name="Lian Z.H."/>
            <person name="Huang L.Y."/>
            <person name="Li J.T."/>
            <person name="Huang L.N."/>
            <person name="Li W.J."/>
            <person name="Jiang H.C."/>
            <person name="Dong H.L."/>
            <person name="Shu W.S."/>
        </authorList>
    </citation>
    <scope>NUCLEOTIDE SEQUENCE [LARGE SCALE GENOMIC DNA]</scope>
    <source>
        <strain evidence="9">AP1</strain>
    </source>
</reference>
<evidence type="ECO:0000256" key="3">
    <source>
        <dbReference type="ARBA" id="ARBA00022801"/>
    </source>
</evidence>
<proteinExistence type="predicted"/>
<keyword evidence="7" id="KW-0812">Transmembrane</keyword>
<dbReference type="GO" id="GO:0016020">
    <property type="term" value="C:membrane"/>
    <property type="evidence" value="ECO:0007669"/>
    <property type="project" value="UniProtKB-SubCell"/>
</dbReference>
<dbReference type="AlphaFoldDB" id="A0A519BK97"/>
<dbReference type="InterPro" id="IPR027417">
    <property type="entry name" value="P-loop_NTPase"/>
</dbReference>
<organism evidence="9 10">
    <name type="scientific">Candidatus Acididesulfobacter diazotrophicus</name>
    <dbReference type="NCBI Taxonomy" id="2597226"/>
    <lineage>
        <taxon>Bacteria</taxon>
        <taxon>Deltaproteobacteria</taxon>
        <taxon>Candidatus Acidulodesulfobacterales</taxon>
        <taxon>Candidatus Acididesulfobacter</taxon>
    </lineage>
</organism>
<feature type="domain" description="Dynamin N-terminal" evidence="8">
    <location>
        <begin position="39"/>
        <end position="85"/>
    </location>
</feature>
<dbReference type="EMBL" id="SGBB01000025">
    <property type="protein sequence ID" value="RZD17690.1"/>
    <property type="molecule type" value="Genomic_DNA"/>
</dbReference>
<keyword evidence="2" id="KW-0547">Nucleotide-binding</keyword>
<name>A0A519BK97_9DELT</name>
<evidence type="ECO:0000256" key="6">
    <source>
        <dbReference type="SAM" id="Coils"/>
    </source>
</evidence>
<feature type="domain" description="Dynamin N-terminal" evidence="8">
    <location>
        <begin position="99"/>
        <end position="171"/>
    </location>
</feature>
<feature type="coiled-coil region" evidence="6">
    <location>
        <begin position="263"/>
        <end position="290"/>
    </location>
</feature>
<keyword evidence="4" id="KW-0342">GTP-binding</keyword>
<feature type="coiled-coil region" evidence="6">
    <location>
        <begin position="1"/>
        <end position="28"/>
    </location>
</feature>
<dbReference type="PANTHER" id="PTHR10465">
    <property type="entry name" value="TRANSMEMBRANE GTPASE FZO1"/>
    <property type="match status" value="1"/>
</dbReference>
<protein>
    <recommendedName>
        <fullName evidence="8">Dynamin N-terminal domain-containing protein</fullName>
    </recommendedName>
</protein>
<dbReference type="PANTHER" id="PTHR10465:SF0">
    <property type="entry name" value="SARCALUMENIN"/>
    <property type="match status" value="1"/>
</dbReference>
<dbReference type="GO" id="GO:0005525">
    <property type="term" value="F:GTP binding"/>
    <property type="evidence" value="ECO:0007669"/>
    <property type="project" value="UniProtKB-KW"/>
</dbReference>
<evidence type="ECO:0000313" key="10">
    <source>
        <dbReference type="Proteomes" id="UP000319296"/>
    </source>
</evidence>
<dbReference type="SUPFAM" id="SSF52540">
    <property type="entry name" value="P-loop containing nucleoside triphosphate hydrolases"/>
    <property type="match status" value="1"/>
</dbReference>
<gene>
    <name evidence="9" type="ORF">EVG15_09750</name>
</gene>
<sequence length="543" mass="60988">MKNKILKLQELSERYEQLKEIQGSVKNLLNEYENFKIPVVFIGEFSAGKSSLINEFLKEDILEVDTVPTTAKPCEIYYCSDDNRYKKDEVEFLELNNVNLKHYKNIKIIDLPGISSQYYEHTNVTKDYLMKKDSVFAVVIDVSKGAISEEVLNFIKDLKDFQKEYILVISKTDKVEKDDAEKVLKNTLSILKENYKEPSYYCMVSVSDSKISDFTNILMKYDSKYDETRNKSFDEPLKNITNQIKANLENAKTLLQYGNEIDIAKLDMGIAEIEAEIPELESQKNIEIDRIKNSVAKEYDEVITNLENTIYNNFEEYVKNPKQLAQDVNNYLESQSQEINNKINHIFSGAVFKLNQEFADLETVAFFDNVVSKGGDMLNNLAKGKAMALGGKLLPKLFGGLLAGGEAAEVATGAVAAGEGATAVAVGGEAAATGAAGAMSATVILIPVAIISTVVIHKLLDGFKRTKTKENIENLLKKIKKDVNDHVKGITDVMANKIMDEYMAKIHDIRDQLREVKSVKLDKLDEKGKINQMEADIKLLESL</sequence>
<dbReference type="InterPro" id="IPR045063">
    <property type="entry name" value="Dynamin_N"/>
</dbReference>
<evidence type="ECO:0000256" key="5">
    <source>
        <dbReference type="ARBA" id="ARBA00023136"/>
    </source>
</evidence>
<comment type="caution">
    <text evidence="9">The sequence shown here is derived from an EMBL/GenBank/DDBJ whole genome shotgun (WGS) entry which is preliminary data.</text>
</comment>
<feature type="transmembrane region" description="Helical" evidence="7">
    <location>
        <begin position="438"/>
        <end position="460"/>
    </location>
</feature>